<dbReference type="CDD" id="cd01583">
    <property type="entry name" value="IPMI"/>
    <property type="match status" value="1"/>
</dbReference>
<dbReference type="PROSITE" id="PS01244">
    <property type="entry name" value="ACONITASE_2"/>
    <property type="match status" value="1"/>
</dbReference>
<dbReference type="InterPro" id="IPR015928">
    <property type="entry name" value="Aconitase/3IPM_dehydase_swvl"/>
</dbReference>
<evidence type="ECO:0000256" key="4">
    <source>
        <dbReference type="ARBA" id="ARBA00004729"/>
    </source>
</evidence>
<dbReference type="Pfam" id="PF26108">
    <property type="entry name" value="GH_Mok13"/>
    <property type="match status" value="1"/>
</dbReference>
<evidence type="ECO:0000259" key="26">
    <source>
        <dbReference type="Pfam" id="PF00330"/>
    </source>
</evidence>
<dbReference type="Pfam" id="PF00330">
    <property type="entry name" value="Aconitase"/>
    <property type="match status" value="1"/>
</dbReference>
<dbReference type="SUPFAM" id="SSF53732">
    <property type="entry name" value="Aconitase iron-sulfur domain"/>
    <property type="match status" value="1"/>
</dbReference>
<feature type="transmembrane region" description="Helical" evidence="25">
    <location>
        <begin position="2428"/>
        <end position="2446"/>
    </location>
</feature>
<evidence type="ECO:0000313" key="35">
    <source>
        <dbReference type="EMBL" id="KMU84178.1"/>
    </source>
</evidence>
<evidence type="ECO:0000256" key="2">
    <source>
        <dbReference type="ARBA" id="ARBA00001966"/>
    </source>
</evidence>
<organism evidence="35 36">
    <name type="scientific">Coccidioides immitis H538.4</name>
    <dbReference type="NCBI Taxonomy" id="396776"/>
    <lineage>
        <taxon>Eukaryota</taxon>
        <taxon>Fungi</taxon>
        <taxon>Dikarya</taxon>
        <taxon>Ascomycota</taxon>
        <taxon>Pezizomycotina</taxon>
        <taxon>Eurotiomycetes</taxon>
        <taxon>Eurotiomycetidae</taxon>
        <taxon>Onygenales</taxon>
        <taxon>Onygenaceae</taxon>
        <taxon>Coccidioides</taxon>
    </lineage>
</organism>
<dbReference type="HAMAP" id="MF_01026">
    <property type="entry name" value="LeuC_type1"/>
    <property type="match status" value="1"/>
</dbReference>
<evidence type="ECO:0000256" key="11">
    <source>
        <dbReference type="ARBA" id="ARBA00022485"/>
    </source>
</evidence>
<dbReference type="OrthoDB" id="512920at2759"/>
<feature type="transmembrane region" description="Helical" evidence="25">
    <location>
        <begin position="2482"/>
        <end position="2504"/>
    </location>
</feature>
<dbReference type="NCBIfam" id="TIGR00171">
    <property type="entry name" value="leuD"/>
    <property type="match status" value="1"/>
</dbReference>
<dbReference type="EC" id="4.2.1.33" evidence="7"/>
<evidence type="ECO:0000256" key="23">
    <source>
        <dbReference type="ARBA" id="ARBA00048960"/>
    </source>
</evidence>
<feature type="transmembrane region" description="Helical" evidence="25">
    <location>
        <begin position="2394"/>
        <end position="2416"/>
    </location>
</feature>
<comment type="similarity">
    <text evidence="6">Belongs to the aconitase/IPM isomerase family.</text>
</comment>
<gene>
    <name evidence="35" type="ORF">CIHG_01964</name>
</gene>
<evidence type="ECO:0000256" key="22">
    <source>
        <dbReference type="ARBA" id="ARBA00033368"/>
    </source>
</evidence>
<dbReference type="GO" id="GO:0046872">
    <property type="term" value="F:metal ion binding"/>
    <property type="evidence" value="ECO:0007669"/>
    <property type="project" value="UniProtKB-KW"/>
</dbReference>
<dbReference type="EMBL" id="DS016984">
    <property type="protein sequence ID" value="KMU84178.1"/>
    <property type="molecule type" value="Genomic_DNA"/>
</dbReference>
<dbReference type="UniPathway" id="UPA00048">
    <property type="reaction ID" value="UER00071"/>
</dbReference>
<name>A0A0J8UAT3_COCIT</name>
<dbReference type="InterPro" id="IPR058657">
    <property type="entry name" value="Mok11-13/Ags1-like_Ig"/>
</dbReference>
<comment type="catalytic activity">
    <reaction evidence="1">
        <text>(2R,3S)-3-isopropylmalate = (2S)-2-isopropylmalate</text>
        <dbReference type="Rhea" id="RHEA:32287"/>
        <dbReference type="ChEBI" id="CHEBI:1178"/>
        <dbReference type="ChEBI" id="CHEBI:35121"/>
        <dbReference type="EC" id="4.2.1.33"/>
    </reaction>
</comment>
<feature type="domain" description="Mok11-13/Ags1-like GH beta-sandwich" evidence="30">
    <location>
        <begin position="1172"/>
        <end position="1303"/>
    </location>
</feature>
<evidence type="ECO:0000256" key="19">
    <source>
        <dbReference type="ARBA" id="ARBA00023304"/>
    </source>
</evidence>
<dbReference type="Pfam" id="PF00694">
    <property type="entry name" value="Aconitase_C"/>
    <property type="match status" value="1"/>
</dbReference>
<dbReference type="InterPro" id="IPR058654">
    <property type="entry name" value="Mok11-14/Ags1-like_TM"/>
</dbReference>
<dbReference type="Proteomes" id="UP000054563">
    <property type="component" value="Unassembled WGS sequence"/>
</dbReference>
<keyword evidence="20" id="KW-0961">Cell wall biogenesis/degradation</keyword>
<feature type="domain" description="Mok11-13/Ags1-like Ig-like beta-sandwich" evidence="31">
    <location>
        <begin position="1306"/>
        <end position="1433"/>
    </location>
</feature>
<dbReference type="SUPFAM" id="SSF51445">
    <property type="entry name" value="(Trans)glycosidases"/>
    <property type="match status" value="2"/>
</dbReference>
<evidence type="ECO:0000256" key="9">
    <source>
        <dbReference type="ARBA" id="ARBA00014371"/>
    </source>
</evidence>
<evidence type="ECO:0000259" key="28">
    <source>
        <dbReference type="Pfam" id="PF00694"/>
    </source>
</evidence>
<evidence type="ECO:0000256" key="21">
    <source>
        <dbReference type="ARBA" id="ARBA00031631"/>
    </source>
</evidence>
<keyword evidence="12" id="KW-0028">Amino-acid biosynthesis</keyword>
<evidence type="ECO:0000259" key="29">
    <source>
        <dbReference type="Pfam" id="PF08323"/>
    </source>
</evidence>
<evidence type="ECO:0000256" key="18">
    <source>
        <dbReference type="ARBA" id="ARBA00023239"/>
    </source>
</evidence>
<evidence type="ECO:0000256" key="17">
    <source>
        <dbReference type="ARBA" id="ARBA00023014"/>
    </source>
</evidence>
<dbReference type="NCBIfam" id="TIGR00170">
    <property type="entry name" value="leuC"/>
    <property type="match status" value="1"/>
</dbReference>
<dbReference type="NCBIfam" id="NF004016">
    <property type="entry name" value="PRK05478.1"/>
    <property type="match status" value="1"/>
</dbReference>
<keyword evidence="16" id="KW-0408">Iron</keyword>
<dbReference type="FunFam" id="3.30.499.10:FF:000006">
    <property type="entry name" value="3-isopropylmalate dehydratase large subunit"/>
    <property type="match status" value="1"/>
</dbReference>
<dbReference type="GO" id="GO:0047657">
    <property type="term" value="F:alpha-1,3-glucan synthase activity"/>
    <property type="evidence" value="ECO:0007669"/>
    <property type="project" value="UniProtKB-EC"/>
</dbReference>
<feature type="region of interest" description="Disordered" evidence="24">
    <location>
        <begin position="506"/>
        <end position="533"/>
    </location>
</feature>
<feature type="domain" description="Mok11-13/Ags1-like second Ig-like beta-sandwich" evidence="32">
    <location>
        <begin position="1435"/>
        <end position="1534"/>
    </location>
</feature>
<dbReference type="InterPro" id="IPR015931">
    <property type="entry name" value="Acnase/IPM_dHydase_lsu_aba_1/3"/>
</dbReference>
<evidence type="ECO:0000256" key="8">
    <source>
        <dbReference type="ARBA" id="ARBA00012688"/>
    </source>
</evidence>
<keyword evidence="19" id="KW-0100">Branched-chain amino acid biosynthesis</keyword>
<comment type="pathway">
    <text evidence="4">Amino-acid biosynthesis; L-leucine biosynthesis; L-leucine from 3-methyl-2-oxobutanoate: step 2/4.</text>
</comment>
<evidence type="ECO:0000256" key="3">
    <source>
        <dbReference type="ARBA" id="ARBA00002695"/>
    </source>
</evidence>
<dbReference type="Pfam" id="PF26111">
    <property type="entry name" value="Ig_Mok13"/>
    <property type="match status" value="1"/>
</dbReference>
<keyword evidence="18" id="KW-0456">Lyase</keyword>
<dbReference type="Pfam" id="PF26122">
    <property type="entry name" value="CBM_Mok13"/>
    <property type="match status" value="1"/>
</dbReference>
<evidence type="ECO:0000313" key="36">
    <source>
        <dbReference type="Proteomes" id="UP000054563"/>
    </source>
</evidence>
<dbReference type="InterPro" id="IPR004431">
    <property type="entry name" value="3-IsopropMal_deHydase_ssu"/>
</dbReference>
<evidence type="ECO:0000256" key="5">
    <source>
        <dbReference type="ARBA" id="ARBA00006122"/>
    </source>
</evidence>
<dbReference type="InterPro" id="IPR001030">
    <property type="entry name" value="Acoase/IPM_deHydtase_lsu_aba"/>
</dbReference>
<comment type="catalytic activity">
    <reaction evidence="23">
        <text>[(1-&gt;3)-alpha-D-glucosyl](n) + UDP-alpha-D-glucose = [(1-&gt;3)-alpha-D-glucosyl](n+1) + UDP + H(+)</text>
        <dbReference type="Rhea" id="RHEA:19749"/>
        <dbReference type="Rhea" id="RHEA-COMP:11150"/>
        <dbReference type="Rhea" id="RHEA-COMP:11151"/>
        <dbReference type="ChEBI" id="CHEBI:15378"/>
        <dbReference type="ChEBI" id="CHEBI:28100"/>
        <dbReference type="ChEBI" id="CHEBI:58223"/>
        <dbReference type="ChEBI" id="CHEBI:58885"/>
        <dbReference type="EC" id="2.4.1.183"/>
    </reaction>
</comment>
<dbReference type="SUPFAM" id="SSF52016">
    <property type="entry name" value="LeuD/IlvD-like"/>
    <property type="match status" value="1"/>
</dbReference>
<dbReference type="InterPro" id="IPR036008">
    <property type="entry name" value="Aconitase_4Fe-4S_dom"/>
</dbReference>
<dbReference type="InterPro" id="IPR013534">
    <property type="entry name" value="Starch_synth_cat_dom"/>
</dbReference>
<keyword evidence="11" id="KW-0004">4Fe-4S</keyword>
<evidence type="ECO:0000259" key="33">
    <source>
        <dbReference type="Pfam" id="PF26122"/>
    </source>
</evidence>
<evidence type="ECO:0000259" key="32">
    <source>
        <dbReference type="Pfam" id="PF26114"/>
    </source>
</evidence>
<keyword evidence="17" id="KW-0411">Iron-sulfur</keyword>
<dbReference type="EC" id="2.4.1.183" evidence="8"/>
<feature type="domain" description="Aconitase A/isopropylmalate dehydratase small subunit swivel" evidence="28">
    <location>
        <begin position="535"/>
        <end position="624"/>
    </location>
</feature>
<feature type="domain" description="Glycosyl transferase family 1" evidence="27">
    <location>
        <begin position="2025"/>
        <end position="2144"/>
    </location>
</feature>
<dbReference type="GO" id="GO:0009098">
    <property type="term" value="P:L-leucine biosynthetic process"/>
    <property type="evidence" value="ECO:0007669"/>
    <property type="project" value="UniProtKB-UniPathway"/>
</dbReference>
<evidence type="ECO:0000256" key="20">
    <source>
        <dbReference type="ARBA" id="ARBA00023316"/>
    </source>
</evidence>
<feature type="compositionally biased region" description="Basic and acidic residues" evidence="24">
    <location>
        <begin position="2223"/>
        <end position="2243"/>
    </location>
</feature>
<evidence type="ECO:0000256" key="14">
    <source>
        <dbReference type="ARBA" id="ARBA00022679"/>
    </source>
</evidence>
<dbReference type="Gene3D" id="3.40.50.2000">
    <property type="entry name" value="Glycogen Phosphorylase B"/>
    <property type="match status" value="2"/>
</dbReference>
<reference evidence="36" key="1">
    <citation type="journal article" date="2010" name="Genome Res.">
        <title>Population genomic sequencing of Coccidioides fungi reveals recent hybridization and transposon control.</title>
        <authorList>
            <person name="Neafsey D.E."/>
            <person name="Barker B.M."/>
            <person name="Sharpton T.J."/>
            <person name="Stajich J.E."/>
            <person name="Park D.J."/>
            <person name="Whiston E."/>
            <person name="Hung C.-Y."/>
            <person name="McMahan C."/>
            <person name="White J."/>
            <person name="Sykes S."/>
            <person name="Heiman D."/>
            <person name="Young S."/>
            <person name="Zeng Q."/>
            <person name="Abouelleil A."/>
            <person name="Aftuck L."/>
            <person name="Bessette D."/>
            <person name="Brown A."/>
            <person name="FitzGerald M."/>
            <person name="Lui A."/>
            <person name="Macdonald J.P."/>
            <person name="Priest M."/>
            <person name="Orbach M.J."/>
            <person name="Galgiani J.N."/>
            <person name="Kirkland T.N."/>
            <person name="Cole G.T."/>
            <person name="Birren B.W."/>
            <person name="Henn M.R."/>
            <person name="Taylor J.W."/>
            <person name="Rounsley S.D."/>
        </authorList>
    </citation>
    <scope>NUCLEOTIDE SEQUENCE [LARGE SCALE GENOMIC DNA]</scope>
    <source>
        <strain evidence="36">H538.4</strain>
    </source>
</reference>
<dbReference type="InterPro" id="IPR018136">
    <property type="entry name" value="Aconitase_4Fe-4S_BS"/>
</dbReference>
<keyword evidence="15" id="KW-0479">Metal-binding</keyword>
<dbReference type="Pfam" id="PF26114">
    <property type="entry name" value="Ig_2_Mok13"/>
    <property type="match status" value="1"/>
</dbReference>
<dbReference type="InterPro" id="IPR000573">
    <property type="entry name" value="AconitaseA/IPMdHydase_ssu_swvl"/>
</dbReference>
<dbReference type="PRINTS" id="PR00415">
    <property type="entry name" value="ACONITASE"/>
</dbReference>
<feature type="compositionally biased region" description="Polar residues" evidence="24">
    <location>
        <begin position="522"/>
        <end position="533"/>
    </location>
</feature>
<dbReference type="GO" id="GO:0003861">
    <property type="term" value="F:3-isopropylmalate dehydratase activity"/>
    <property type="evidence" value="ECO:0007669"/>
    <property type="project" value="UniProtKB-EC"/>
</dbReference>
<feature type="region of interest" description="Disordered" evidence="24">
    <location>
        <begin position="2210"/>
        <end position="2248"/>
    </location>
</feature>
<evidence type="ECO:0000256" key="15">
    <source>
        <dbReference type="ARBA" id="ARBA00022723"/>
    </source>
</evidence>
<dbReference type="InterPro" id="IPR058656">
    <property type="entry name" value="Mok11-13/Ags1-like_GH"/>
</dbReference>
<evidence type="ECO:0000256" key="10">
    <source>
        <dbReference type="ARBA" id="ARBA00022430"/>
    </source>
</evidence>
<sequence length="2646" mass="297295">MPSAEKRPKTLYDKVFQDHVVNEQDDGTILLYIDRHLVHEVTSPQAFEGLKNAGRRVRRPDCTLATVDHNVPTTSRKTFKNVADFVQEADSRLQCLTLEENVKDFGLTYFGLGDKRQGIVHIIGPEQGFTLPGTTVVCGDSHTSTHGAFGALAFGIGTSEVEHVLATQTLITKRSKNMRVQVEGDLLPGVTSKDVVLHVIGVIGTAGGTGCVIEFCGSAIRGLSMEARMSICNMSIEAGARAGMIAPDEITFEYLKGRPLAPKYDSAEWKKAVKYWSSLKSDEGASYDKEVFIDAKDIAPTVSWGTSPQDVVAITGVVPGPDDFDDEVKKASARRALEYMGLTAGTRMQDIPIDKVFIGSCTNSRLEDLRSAAHIVQGKKVAPNVKRAMIVPGSGLVKEQAEEEGLDKIFLDAGFEWREAGCSMCLGMNPDILSPRERCASTSNRNFEGRQGAGGRTHLMSPVMAAAAAIVGKLADVRDLTHAVPISKRASPKVEVQPEVDDIDTDDDLDRILDCPSDSEPHTNCSASKSSSGLPKFTTLKGIAAHLDRANVDTDAIIPKQFLKTIKRTGLGSALFYSLRYNEDGSENPDFILNKEPYRQSKILVGGENFGCGSSREHAPWALSISVSSVLLHRPLLIFSSTTHLKTACFLLYPGETALKKIAAEADVDDIEVDLSPTHNDATAASLRTLTFEQFRKHCLVNGWMTWPHMQMEDQIKGFARIRSQETPWLDGSGYLKQKNGRKTGRSWLKLLLCPRRIEAKSRVSRWNAPNNVISKIYPKSFRKDAGVETHRLGFLGIKSFDHRLAVDSFGNTQYVNPVGPTRCSESNSEQTAWEEPVCYNQGRGCLNGHLIEGFLFRLFAGDGLACARLQMGRIALSLDEPSDSPATRWQESFPGYIRCWPYDPNEVGYNLNENKSAAHPAEYWGQWPDHDYFPSPDNWRFPFYTLFVDRFVNGDPANDNANGTSFERDINSNQMRHGGDVLGLVDSLDYISGMGIKVGKTNFFLPGEITGGNTFGAIYIGRGRQTDMRPSSLKDAVRLTYDNDTYFIRKKGKSALDAGAFHYSIYRSLTRFLGMDGNLEAGFDTSLNWVEAWNEMLLTNDFINTNTAWQTHGCYSLGSSQYYQWPLGPAIDGCHDDAVSYDHRDPSHPVRNILKAMFQMRENYPTLNDGFYLQQLSNLTRTIIFPGSNGVATEIGMWSVFRGRLDGVQDLEGENLPVWLVYQNDNQTVEYHFDCENKAKALISVFGSGATVKNLFYPYDEHTLQPGPVKLGIEGSTALNGCLETLRMDPWDFRAYVPKAKFIRPKPMITKFFPGHDARLESKVDADLYETVLLEVHFSDDMDCSSVTQSLSLNSTTHSNKIPLVDSASVQCTSFEPERTKFPGEIPGTWKWSANLTRVYNGIHQLQFDNPRAKDGKQSTDNVDRFLFRIGQANNPMVFTRAANYSRTLLHRNEKGHLYVAHHAAGADSYRYSTNWGSTWSDWLPYKGGNDTLNKQGWSGTKKQQWIGEHVIVEYWNRMVGSSSHMQHGDVDWESDHPRRFPHLKRNGPYNQYGYDAGVRNQMQFNDNGQWAIRFMTEWPALAQVNVWGMNADGNPDKTYVFGDSDGNSVLDRLPPSSLKNALVNITEHPPSPYLSWEFLLDDGTLYFELVPRGSMYQQMALFFLLLILPLATAGGSLYAFKCYFCRITFNNKGSVGGGQGLLLLPGSNDYESSGLLRTLADKCNLFPRSKELGFSANTRRTVLIATMEYDIMDWEIKIKIGGLGVMAQLMGHRLGHVNLVWVVPCVEDVSYPIDQKAQPMIVKSLGKDCIVGVQYHIMKNITYILLDAPIFRKQKKNDPYPPRMDDLESAIYYSIWNQCIAQIMRRFQIDIYHINDYHGALAPLYILPKTVPVCLSLHNAEFQGRWQIRSDDDMTELCSVFNISEDITRRYIQFGEVFNLLHAAASYLRIHQGGFGIVGVSEKYAERSYKRYPIFWGLKAVGKLPNPDPQDDNEVVELDPRFESIKAQLKRESQKWAGLDQDPNAHLFVFVGRWSDQKGIDLIADVFPHLLETRQDVQLICMGPIIDFYGRFAALKLHKLMEMYPTRVYSRPKFTVFPNCVREGADFVLIPSRDEPFGLVAVEFGRKGVIGIGAKVGGLGKMPGWWYSVESTATRHLLHQFERAINQALRARPEVHAKIRARSITQRFPVSQWVERLDMLHINAMRIHERYRNPTTPKAQNPKDQRRRTQSDFQNTDHPEADLLNSLHPVFPPSDRLVGLRSGHTVSLEWLVGNRTDFCLQNVDPSFDDQNGKFTEEFMMKLELLNGNNSMKSLCIEEFIVKSQRQWYKKLSNAFLGRAKDTIPLEKSTVEDLLTLPPALSEDLESGSIEDSKGGKSATGLKRMMLYRVGYWPVYSFFLAFGQIIAVNSYQIMLLTGEIGEAAKKLYAIASIYLLGSILWWLMFRKFELATTLSSPFAAYSFAFLVVGFAQIWYAKGRLLQNIAAGVYSFASASGSVFFALNFNDEAGSQVRDWVFRACIIQGTQQIFVVALWYWVSKLSKSMAEGMNQTERLGSWQIHGTRTNTEAMRSIVFPVACVLGAIGVIVYLGLPDCYRGRSGKIPSFYTSVFRRNIINFFLSPPYGRNWWCESRRPPDAIAWSIMFG</sequence>
<dbReference type="VEuPathDB" id="FungiDB:CIHG_01964"/>
<dbReference type="Pfam" id="PF00534">
    <property type="entry name" value="Glycos_transf_1"/>
    <property type="match status" value="1"/>
</dbReference>
<keyword evidence="10" id="KW-0432">Leucine biosynthesis</keyword>
<dbReference type="GO" id="GO:0070600">
    <property type="term" value="P:fungal-type cell wall (1-&gt;3)-alpha-glucan biosynthetic process"/>
    <property type="evidence" value="ECO:0007669"/>
    <property type="project" value="TreeGrafter"/>
</dbReference>
<keyword evidence="25" id="KW-1133">Transmembrane helix</keyword>
<comment type="function">
    <text evidence="3">Catalyzes the isomerization between 2-isopropylmalate and 3-isopropylmalate, via the formation of 2-isopropylmaleate.</text>
</comment>
<dbReference type="Gene3D" id="3.30.499.10">
    <property type="entry name" value="Aconitase, domain 3"/>
    <property type="match status" value="2"/>
</dbReference>
<feature type="domain" description="Aconitase/3-isopropylmalate dehydratase large subunit alpha/beta/alpha" evidence="26">
    <location>
        <begin position="13"/>
        <end position="472"/>
    </location>
</feature>
<feature type="domain" description="Cell wall alpha-1,3-glucan synthase Mok11-14/Ags1-like transmembrane" evidence="34">
    <location>
        <begin position="2385"/>
        <end position="2629"/>
    </location>
</feature>
<dbReference type="PANTHER" id="PTHR47182">
    <property type="entry name" value="CELL WALL ALPHA-1,3-GLUCAN SYNTHASE AGS1-RELATED"/>
    <property type="match status" value="1"/>
</dbReference>
<dbReference type="InterPro" id="IPR001296">
    <property type="entry name" value="Glyco_trans_1"/>
</dbReference>
<evidence type="ECO:0000256" key="25">
    <source>
        <dbReference type="SAM" id="Phobius"/>
    </source>
</evidence>
<dbReference type="SUPFAM" id="SSF53756">
    <property type="entry name" value="UDP-Glycosyltransferase/glycogen phosphorylase"/>
    <property type="match status" value="1"/>
</dbReference>
<dbReference type="PROSITE" id="PS00450">
    <property type="entry name" value="ACONITASE_1"/>
    <property type="match status" value="1"/>
</dbReference>
<keyword evidence="25" id="KW-0812">Transmembrane</keyword>
<dbReference type="GO" id="GO:0009277">
    <property type="term" value="C:fungal-type cell wall"/>
    <property type="evidence" value="ECO:0007669"/>
    <property type="project" value="TreeGrafter"/>
</dbReference>
<keyword evidence="14" id="KW-0808">Transferase</keyword>
<feature type="transmembrane region" description="Helical" evidence="25">
    <location>
        <begin position="2573"/>
        <end position="2592"/>
    </location>
</feature>
<accession>A0A0J8UAT3</accession>
<evidence type="ECO:0000259" key="31">
    <source>
        <dbReference type="Pfam" id="PF26111"/>
    </source>
</evidence>
<evidence type="ECO:0000259" key="27">
    <source>
        <dbReference type="Pfam" id="PF00534"/>
    </source>
</evidence>
<dbReference type="InterPro" id="IPR004430">
    <property type="entry name" value="3-IsopropMal_deHydase_lsu"/>
</dbReference>
<dbReference type="InterPro" id="IPR017853">
    <property type="entry name" value="GH"/>
</dbReference>
<keyword evidence="25" id="KW-0472">Membrane</keyword>
<evidence type="ECO:0000256" key="24">
    <source>
        <dbReference type="SAM" id="MobiDB-lite"/>
    </source>
</evidence>
<evidence type="ECO:0000256" key="7">
    <source>
        <dbReference type="ARBA" id="ARBA00011998"/>
    </source>
</evidence>
<dbReference type="FunFam" id="3.30.499.10:FF:000007">
    <property type="entry name" value="3-isopropylmalate dehydratase large subunit"/>
    <property type="match status" value="1"/>
</dbReference>
<dbReference type="GO" id="GO:0051539">
    <property type="term" value="F:4 iron, 4 sulfur cluster binding"/>
    <property type="evidence" value="ECO:0007669"/>
    <property type="project" value="UniProtKB-KW"/>
</dbReference>
<dbReference type="FunFam" id="3.40.50.2000:FF:000052">
    <property type="entry name" value="Alpha-1,3-glucan synthase Ags2"/>
    <property type="match status" value="1"/>
</dbReference>
<dbReference type="NCBIfam" id="NF009116">
    <property type="entry name" value="PRK12466.1"/>
    <property type="match status" value="1"/>
</dbReference>
<dbReference type="Pfam" id="PF26127">
    <property type="entry name" value="12TM_Mok13"/>
    <property type="match status" value="1"/>
</dbReference>
<evidence type="ECO:0000256" key="6">
    <source>
        <dbReference type="ARBA" id="ARBA00007185"/>
    </source>
</evidence>
<dbReference type="InterPro" id="IPR033941">
    <property type="entry name" value="IPMI_cat"/>
</dbReference>
<keyword evidence="13" id="KW-0328">Glycosyltransferase</keyword>
<dbReference type="Gene3D" id="3.20.19.10">
    <property type="entry name" value="Aconitase, domain 4"/>
    <property type="match status" value="1"/>
</dbReference>
<dbReference type="STRING" id="396776.A0A0J8UAT3"/>
<dbReference type="GO" id="GO:0009316">
    <property type="term" value="C:3-isopropylmalate dehydratase complex"/>
    <property type="evidence" value="ECO:0007669"/>
    <property type="project" value="InterPro"/>
</dbReference>
<protein>
    <recommendedName>
        <fullName evidence="9">3-isopropylmalate dehydratase</fullName>
        <ecNumber evidence="8">2.4.1.183</ecNumber>
        <ecNumber evidence="7">4.2.1.33</ecNumber>
    </recommendedName>
    <alternativeName>
        <fullName evidence="21">Alpha-IPM isomerase</fullName>
    </alternativeName>
    <alternativeName>
        <fullName evidence="22">Isopropylmalate isomerase</fullName>
    </alternativeName>
</protein>
<feature type="transmembrane region" description="Helical" evidence="25">
    <location>
        <begin position="2458"/>
        <end position="2476"/>
    </location>
</feature>
<evidence type="ECO:0000256" key="12">
    <source>
        <dbReference type="ARBA" id="ARBA00022605"/>
    </source>
</evidence>
<evidence type="ECO:0000256" key="16">
    <source>
        <dbReference type="ARBA" id="ARBA00023004"/>
    </source>
</evidence>
<evidence type="ECO:0000259" key="34">
    <source>
        <dbReference type="Pfam" id="PF26127"/>
    </source>
</evidence>
<dbReference type="InterPro" id="IPR058658">
    <property type="entry name" value="Mok11-13/Ags1-like_Ig_2"/>
</dbReference>
<dbReference type="Gene3D" id="3.20.20.80">
    <property type="entry name" value="Glycosidases"/>
    <property type="match status" value="1"/>
</dbReference>
<proteinExistence type="inferred from homology"/>
<evidence type="ECO:0000259" key="30">
    <source>
        <dbReference type="Pfam" id="PF26108"/>
    </source>
</evidence>
<comment type="cofactor">
    <cofactor evidence="2">
        <name>[4Fe-4S] cluster</name>
        <dbReference type="ChEBI" id="CHEBI:49883"/>
    </cofactor>
</comment>
<dbReference type="Pfam" id="PF08323">
    <property type="entry name" value="Glyco_transf_5"/>
    <property type="match status" value="1"/>
</dbReference>
<evidence type="ECO:0000256" key="1">
    <source>
        <dbReference type="ARBA" id="ARBA00000491"/>
    </source>
</evidence>
<feature type="transmembrane region" description="Helical" evidence="25">
    <location>
        <begin position="2516"/>
        <end position="2538"/>
    </location>
</feature>
<dbReference type="InterPro" id="IPR058655">
    <property type="entry name" value="Mok11-14/Ags1-like"/>
</dbReference>
<evidence type="ECO:0000256" key="13">
    <source>
        <dbReference type="ARBA" id="ARBA00022676"/>
    </source>
</evidence>
<feature type="domain" description="Starch synthase catalytic" evidence="29">
    <location>
        <begin position="1744"/>
        <end position="1947"/>
    </location>
</feature>
<dbReference type="eggNOG" id="ENOG502QQX3">
    <property type="taxonomic scope" value="Eukaryota"/>
</dbReference>
<feature type="transmembrane region" description="Helical" evidence="25">
    <location>
        <begin position="1661"/>
        <end position="1682"/>
    </location>
</feature>
<feature type="domain" description="Mok11-13/Ags1-like CBM" evidence="33">
    <location>
        <begin position="1540"/>
        <end position="1654"/>
    </location>
</feature>
<dbReference type="PANTHER" id="PTHR47182:SF2">
    <property type="entry name" value="CELL WALL ALPHA-1,3-GLUCAN SYNTHASE AGS1"/>
    <property type="match status" value="1"/>
</dbReference>
<dbReference type="InterPro" id="IPR058659">
    <property type="entry name" value="Mok11-13/Ags1-like_CBM"/>
</dbReference>
<comment type="similarity">
    <text evidence="5">Belongs to the glycosyltransferase group 1 family.</text>
</comment>